<evidence type="ECO:0000256" key="1">
    <source>
        <dbReference type="ARBA" id="ARBA00001964"/>
    </source>
</evidence>
<dbReference type="Proteomes" id="UP000646478">
    <property type="component" value="Unassembled WGS sequence"/>
</dbReference>
<organism evidence="5 6">
    <name type="scientific">Brucella endophytica</name>
    <dbReference type="NCBI Taxonomy" id="1963359"/>
    <lineage>
        <taxon>Bacteria</taxon>
        <taxon>Pseudomonadati</taxon>
        <taxon>Pseudomonadota</taxon>
        <taxon>Alphaproteobacteria</taxon>
        <taxon>Hyphomicrobiales</taxon>
        <taxon>Brucellaceae</taxon>
        <taxon>Brucella/Ochrobactrum group</taxon>
        <taxon>Brucella</taxon>
    </lineage>
</organism>
<dbReference type="Pfam" id="PF00456">
    <property type="entry name" value="Transketolase_N"/>
    <property type="match status" value="1"/>
</dbReference>
<keyword evidence="3" id="KW-0786">Thiamine pyrophosphate</keyword>
<sequence>MDGGNILDSNFLRDKAHWVWRETLAIHRRAPETRIASSLSPIELFVSLYYGEVLRFDARNPLHPERDRCVISKGHGSICMYPILADFGFFPADELQKVCKAGGILGGIPDPVIPGYETVNGSLGHGLGVSAGMALGLKTKRVSQQVFVVCGDGELHEGACWEAIMFAAQHRLDNLNLIVDNNRIAMLGYTEEIVSHGDLAARLRAFGWEIWEANGHDVDAVTVVLRGMKNTRAGKPKALIANTLKGHGVPGLENQPLSHIINPKPDVIDELLELEAIDELLVG</sequence>
<dbReference type="InterPro" id="IPR005474">
    <property type="entry name" value="Transketolase_N"/>
</dbReference>
<dbReference type="RefSeq" id="WP_188826439.1">
    <property type="nucleotide sequence ID" value="NZ_BMHH01000039.1"/>
</dbReference>
<dbReference type="EMBL" id="BMHH01000039">
    <property type="protein sequence ID" value="GGB12320.1"/>
    <property type="molecule type" value="Genomic_DNA"/>
</dbReference>
<protein>
    <submittedName>
        <fullName evidence="5">Transketolase</fullName>
    </submittedName>
</protein>
<dbReference type="AlphaFoldDB" id="A0A916WMI1"/>
<evidence type="ECO:0000313" key="5">
    <source>
        <dbReference type="EMBL" id="GGB12320.1"/>
    </source>
</evidence>
<comment type="caution">
    <text evidence="5">The sequence shown here is derived from an EMBL/GenBank/DDBJ whole genome shotgun (WGS) entry which is preliminary data.</text>
</comment>
<evidence type="ECO:0000256" key="3">
    <source>
        <dbReference type="ARBA" id="ARBA00023052"/>
    </source>
</evidence>
<dbReference type="InterPro" id="IPR029061">
    <property type="entry name" value="THDP-binding"/>
</dbReference>
<proteinExistence type="inferred from homology"/>
<evidence type="ECO:0000313" key="6">
    <source>
        <dbReference type="Proteomes" id="UP000646478"/>
    </source>
</evidence>
<evidence type="ECO:0000256" key="2">
    <source>
        <dbReference type="ARBA" id="ARBA00007131"/>
    </source>
</evidence>
<keyword evidence="6" id="KW-1185">Reference proteome</keyword>
<dbReference type="Gene3D" id="3.40.50.970">
    <property type="match status" value="1"/>
</dbReference>
<dbReference type="CDD" id="cd02012">
    <property type="entry name" value="TPP_TK"/>
    <property type="match status" value="1"/>
</dbReference>
<comment type="cofactor">
    <cofactor evidence="1">
        <name>thiamine diphosphate</name>
        <dbReference type="ChEBI" id="CHEBI:58937"/>
    </cofactor>
</comment>
<accession>A0A916WMI1</accession>
<gene>
    <name evidence="5" type="primary">tktB</name>
    <name evidence="5" type="ORF">GCM10011491_45220</name>
</gene>
<reference evidence="5" key="2">
    <citation type="submission" date="2020-09" db="EMBL/GenBank/DDBJ databases">
        <authorList>
            <person name="Sun Q."/>
            <person name="Zhou Y."/>
        </authorList>
    </citation>
    <scope>NUCLEOTIDE SEQUENCE</scope>
    <source>
        <strain evidence="5">CGMCC 1.15082</strain>
    </source>
</reference>
<dbReference type="SUPFAM" id="SSF52518">
    <property type="entry name" value="Thiamin diphosphate-binding fold (THDP-binding)"/>
    <property type="match status" value="1"/>
</dbReference>
<feature type="domain" description="Transketolase N-terminal" evidence="4">
    <location>
        <begin position="50"/>
        <end position="259"/>
    </location>
</feature>
<dbReference type="PANTHER" id="PTHR47514:SF1">
    <property type="entry name" value="TRANSKETOLASE N-TERMINAL SECTION-RELATED"/>
    <property type="match status" value="1"/>
</dbReference>
<comment type="similarity">
    <text evidence="2">Belongs to the transketolase family.</text>
</comment>
<dbReference type="PANTHER" id="PTHR47514">
    <property type="entry name" value="TRANSKETOLASE N-TERMINAL SECTION-RELATED"/>
    <property type="match status" value="1"/>
</dbReference>
<reference evidence="5" key="1">
    <citation type="journal article" date="2014" name="Int. J. Syst. Evol. Microbiol.">
        <title>Complete genome sequence of Corynebacterium casei LMG S-19264T (=DSM 44701T), isolated from a smear-ripened cheese.</title>
        <authorList>
            <consortium name="US DOE Joint Genome Institute (JGI-PGF)"/>
            <person name="Walter F."/>
            <person name="Albersmeier A."/>
            <person name="Kalinowski J."/>
            <person name="Ruckert C."/>
        </authorList>
    </citation>
    <scope>NUCLEOTIDE SEQUENCE</scope>
    <source>
        <strain evidence="5">CGMCC 1.15082</strain>
    </source>
</reference>
<evidence type="ECO:0000259" key="4">
    <source>
        <dbReference type="Pfam" id="PF00456"/>
    </source>
</evidence>
<name>A0A916WMI1_9HYPH</name>